<evidence type="ECO:0000256" key="1">
    <source>
        <dbReference type="ARBA" id="ARBA00009981"/>
    </source>
</evidence>
<dbReference type="Gene3D" id="3.40.1620.10">
    <property type="entry name" value="YefM-like domain"/>
    <property type="match status" value="1"/>
</dbReference>
<dbReference type="EMBL" id="RPGO01000024">
    <property type="protein sequence ID" value="RZB30954.1"/>
    <property type="molecule type" value="Genomic_DNA"/>
</dbReference>
<comment type="caution">
    <text evidence="2">The sequence shown here is derived from an EMBL/GenBank/DDBJ whole genome shotgun (WGS) entry which is preliminary data.</text>
</comment>
<dbReference type="SUPFAM" id="SSF143120">
    <property type="entry name" value="YefM-like"/>
    <property type="match status" value="1"/>
</dbReference>
<dbReference type="InterPro" id="IPR049537">
    <property type="entry name" value="RelB-like"/>
</dbReference>
<proteinExistence type="inferred from homology"/>
<accession>A0A8B3S2J8</accession>
<evidence type="ECO:0008006" key="4">
    <source>
        <dbReference type="Google" id="ProtNLM"/>
    </source>
</evidence>
<dbReference type="Proteomes" id="UP000291831">
    <property type="component" value="Unassembled WGS sequence"/>
</dbReference>
<organism evidence="2 3">
    <name type="scientific">Candidatus Argoarchaeum ethanivorans</name>
    <dbReference type="NCBI Taxonomy" id="2608793"/>
    <lineage>
        <taxon>Archaea</taxon>
        <taxon>Methanobacteriati</taxon>
        <taxon>Methanobacteriota</taxon>
        <taxon>Stenosarchaea group</taxon>
        <taxon>Methanomicrobia</taxon>
        <taxon>Methanosarcinales</taxon>
        <taxon>Methanosarcinales incertae sedis</taxon>
        <taxon>GOM Arc I cluster</taxon>
        <taxon>Candidatus Argoarchaeum</taxon>
    </lineage>
</organism>
<name>A0A8B3S2J8_9EURY</name>
<protein>
    <recommendedName>
        <fullName evidence="4">Antitoxin</fullName>
    </recommendedName>
</protein>
<dbReference type="AlphaFoldDB" id="A0A8B3S2J8"/>
<gene>
    <name evidence="2" type="ORF">AEth_00908</name>
</gene>
<comment type="similarity">
    <text evidence="1">Belongs to the phD/YefM antitoxin family.</text>
</comment>
<evidence type="ECO:0000313" key="3">
    <source>
        <dbReference type="Proteomes" id="UP000291831"/>
    </source>
</evidence>
<dbReference type="InterPro" id="IPR036165">
    <property type="entry name" value="YefM-like_sf"/>
</dbReference>
<dbReference type="Pfam" id="PF18506">
    <property type="entry name" value="RelB-like"/>
    <property type="match status" value="1"/>
</dbReference>
<sequence length="81" mass="9547">MKYQSGYSRYKVKNVRVLQEQYVVDREGQKTAVIISIDEYEELLEDLHDLSIIAERRDEPTITFEDIKKGLKIEIVEMLAL</sequence>
<evidence type="ECO:0000313" key="2">
    <source>
        <dbReference type="EMBL" id="RZB30954.1"/>
    </source>
</evidence>
<reference evidence="3" key="1">
    <citation type="submission" date="2019-01" db="EMBL/GenBank/DDBJ databases">
        <title>Anaerobic oxidation of ethane by archaea from a marine hydrocarbon seep.</title>
        <authorList>
            <person name="Musat F."/>
        </authorList>
    </citation>
    <scope>NUCLEOTIDE SEQUENCE [LARGE SCALE GENOMIC DNA]</scope>
</reference>